<comment type="caution">
    <text evidence="16">The sequence shown here is derived from an EMBL/GenBank/DDBJ whole genome shotgun (WGS) entry which is preliminary data.</text>
</comment>
<dbReference type="Proteomes" id="UP000215896">
    <property type="component" value="Unassembled WGS sequence"/>
</dbReference>
<dbReference type="InterPro" id="IPR005215">
    <property type="entry name" value="Trig_fac"/>
</dbReference>
<feature type="compositionally biased region" description="Acidic residues" evidence="14">
    <location>
        <begin position="447"/>
        <end position="470"/>
    </location>
</feature>
<comment type="catalytic activity">
    <reaction evidence="1 11 12">
        <text>[protein]-peptidylproline (omega=180) = [protein]-peptidylproline (omega=0)</text>
        <dbReference type="Rhea" id="RHEA:16237"/>
        <dbReference type="Rhea" id="RHEA-COMP:10747"/>
        <dbReference type="Rhea" id="RHEA-COMP:10748"/>
        <dbReference type="ChEBI" id="CHEBI:83833"/>
        <dbReference type="ChEBI" id="CHEBI:83834"/>
        <dbReference type="EC" id="5.2.1.8"/>
    </reaction>
</comment>
<dbReference type="RefSeq" id="WP_094406972.1">
    <property type="nucleotide sequence ID" value="NZ_NMVO01000018.1"/>
</dbReference>
<dbReference type="PANTHER" id="PTHR30560:SF3">
    <property type="entry name" value="TRIGGER FACTOR-LIKE PROTEIN TIG, CHLOROPLASTIC"/>
    <property type="match status" value="1"/>
</dbReference>
<dbReference type="PROSITE" id="PS50059">
    <property type="entry name" value="FKBP_PPIASE"/>
    <property type="match status" value="1"/>
</dbReference>
<dbReference type="GO" id="GO:0015031">
    <property type="term" value="P:protein transport"/>
    <property type="evidence" value="ECO:0007669"/>
    <property type="project" value="UniProtKB-UniRule"/>
</dbReference>
<evidence type="ECO:0000256" key="12">
    <source>
        <dbReference type="PROSITE-ProRule" id="PRU00277"/>
    </source>
</evidence>
<evidence type="ECO:0000256" key="5">
    <source>
        <dbReference type="ARBA" id="ARBA00022618"/>
    </source>
</evidence>
<dbReference type="Gene3D" id="3.10.50.40">
    <property type="match status" value="1"/>
</dbReference>
<comment type="domain">
    <text evidence="11">Consists of 3 domains; the N-terminus binds the ribosome, the middle domain has PPIase activity, while the C-terminus has intrinsic chaperone activity on its own.</text>
</comment>
<dbReference type="GO" id="GO:0044183">
    <property type="term" value="F:protein folding chaperone"/>
    <property type="evidence" value="ECO:0007669"/>
    <property type="project" value="TreeGrafter"/>
</dbReference>
<evidence type="ECO:0000256" key="3">
    <source>
        <dbReference type="ARBA" id="ARBA00013194"/>
    </source>
</evidence>
<dbReference type="GO" id="GO:0003755">
    <property type="term" value="F:peptidyl-prolyl cis-trans isomerase activity"/>
    <property type="evidence" value="ECO:0007669"/>
    <property type="project" value="UniProtKB-UniRule"/>
</dbReference>
<protein>
    <recommendedName>
        <fullName evidence="4 11">Trigger factor</fullName>
        <shortName evidence="11">TF</shortName>
        <ecNumber evidence="3 11">5.2.1.8</ecNumber>
    </recommendedName>
    <alternativeName>
        <fullName evidence="10 11">PPIase</fullName>
    </alternativeName>
</protein>
<evidence type="ECO:0000256" key="7">
    <source>
        <dbReference type="ARBA" id="ARBA00023186"/>
    </source>
</evidence>
<feature type="compositionally biased region" description="Basic and acidic residues" evidence="14">
    <location>
        <begin position="471"/>
        <end position="484"/>
    </location>
</feature>
<organism evidence="16 17">
    <name type="scientific">Enemella evansiae</name>
    <dbReference type="NCBI Taxonomy" id="2016499"/>
    <lineage>
        <taxon>Bacteria</taxon>
        <taxon>Bacillati</taxon>
        <taxon>Actinomycetota</taxon>
        <taxon>Actinomycetes</taxon>
        <taxon>Propionibacteriales</taxon>
        <taxon>Propionibacteriaceae</taxon>
        <taxon>Enemella</taxon>
    </lineage>
</organism>
<dbReference type="AlphaFoldDB" id="A0A255FYJ7"/>
<dbReference type="GO" id="GO:0051301">
    <property type="term" value="P:cell division"/>
    <property type="evidence" value="ECO:0007669"/>
    <property type="project" value="UniProtKB-KW"/>
</dbReference>
<dbReference type="InterPro" id="IPR027304">
    <property type="entry name" value="Trigger_fact/SurA_dom_sf"/>
</dbReference>
<evidence type="ECO:0000256" key="9">
    <source>
        <dbReference type="ARBA" id="ARBA00023306"/>
    </source>
</evidence>
<dbReference type="GO" id="GO:0043335">
    <property type="term" value="P:protein unfolding"/>
    <property type="evidence" value="ECO:0007669"/>
    <property type="project" value="TreeGrafter"/>
</dbReference>
<dbReference type="PIRSF" id="PIRSF003095">
    <property type="entry name" value="Trigger_factor"/>
    <property type="match status" value="1"/>
</dbReference>
<comment type="subcellular location">
    <subcellularLocation>
        <location evidence="11">Cytoplasm</location>
    </subcellularLocation>
    <text evidence="11">About half TF is bound to the ribosome near the polypeptide exit tunnel while the other half is free in the cytoplasm.</text>
</comment>
<dbReference type="InterPro" id="IPR037041">
    <property type="entry name" value="Trigger_fac_C_sf"/>
</dbReference>
<dbReference type="InterPro" id="IPR001179">
    <property type="entry name" value="PPIase_FKBP_dom"/>
</dbReference>
<evidence type="ECO:0000256" key="1">
    <source>
        <dbReference type="ARBA" id="ARBA00000971"/>
    </source>
</evidence>
<dbReference type="GO" id="GO:0005737">
    <property type="term" value="C:cytoplasm"/>
    <property type="evidence" value="ECO:0007669"/>
    <property type="project" value="UniProtKB-SubCell"/>
</dbReference>
<comment type="similarity">
    <text evidence="2 11 13">Belongs to the FKBP-type PPIase family. Tig subfamily.</text>
</comment>
<dbReference type="Gene3D" id="3.30.70.1050">
    <property type="entry name" value="Trigger factor ribosome-binding domain"/>
    <property type="match status" value="1"/>
</dbReference>
<dbReference type="EC" id="5.2.1.8" evidence="3 11"/>
<dbReference type="GO" id="GO:0051083">
    <property type="term" value="P:'de novo' cotranslational protein folding"/>
    <property type="evidence" value="ECO:0007669"/>
    <property type="project" value="TreeGrafter"/>
</dbReference>
<comment type="function">
    <text evidence="11">Involved in protein export. Acts as a chaperone by maintaining the newly synthesized protein in an open conformation. Functions as a peptidyl-prolyl cis-trans isomerase.</text>
</comment>
<evidence type="ECO:0000256" key="8">
    <source>
        <dbReference type="ARBA" id="ARBA00023235"/>
    </source>
</evidence>
<dbReference type="InterPro" id="IPR036611">
    <property type="entry name" value="Trigger_fac_ribosome-bd_sf"/>
</dbReference>
<sequence>MPSTVEQLSPSRVKITVEVPFAELKPALDKAYRDIAGQVNIPGFRAGKVPPMVIDQRFGRGVVLQEAINSSLPELYGKAVTENNLNPLGEPEVEVTKLEDNELVEFTAEVDVRPEFEVPDFESITVEVEKPEVGDEQLETQLQTLRERFATHVDVDRPAAEGDVVTLDLVGSKNGEELAEATAEGITYTLGSGGMLDGLDEAVTGKSAGEEVTFTSELVGGPLRGEQADIKVTVQKVQQQELPEIDDEFAQLVSEFDSVEEMKADLSENLVRMSRLEQAANARDKVLEAVIEKVEMDLPEKLIEAEVQARHEQINGQLAQAGLTLDQYLEDGETEQTAEEFWAEVDTRSRDALKAQLVLDKIADDREVGVDQNDLTQHIIRKAQQSGTSPEQEAQHMMEHNHMAEWMTEIRRGKALALMVEAAKVTGPDGEDLNLANLRGDGTYADPDAEAAEAEAAEAEAGETEAGADESGDKADEAKADDKA</sequence>
<evidence type="ECO:0000256" key="10">
    <source>
        <dbReference type="ARBA" id="ARBA00029986"/>
    </source>
</evidence>
<dbReference type="Gene3D" id="1.10.3120.10">
    <property type="entry name" value="Trigger factor, C-terminal domain"/>
    <property type="match status" value="1"/>
</dbReference>
<feature type="region of interest" description="Disordered" evidence="14">
    <location>
        <begin position="428"/>
        <end position="484"/>
    </location>
</feature>
<dbReference type="HAMAP" id="MF_00303">
    <property type="entry name" value="Trigger_factor_Tig"/>
    <property type="match status" value="1"/>
</dbReference>
<dbReference type="GO" id="GO:0043022">
    <property type="term" value="F:ribosome binding"/>
    <property type="evidence" value="ECO:0007669"/>
    <property type="project" value="TreeGrafter"/>
</dbReference>
<dbReference type="SUPFAM" id="SSF102735">
    <property type="entry name" value="Trigger factor ribosome-binding domain"/>
    <property type="match status" value="1"/>
</dbReference>
<dbReference type="InterPro" id="IPR046357">
    <property type="entry name" value="PPIase_dom_sf"/>
</dbReference>
<dbReference type="OrthoDB" id="9767721at2"/>
<keyword evidence="9 11" id="KW-0131">Cell cycle</keyword>
<dbReference type="SUPFAM" id="SSF54534">
    <property type="entry name" value="FKBP-like"/>
    <property type="match status" value="1"/>
</dbReference>
<evidence type="ECO:0000256" key="2">
    <source>
        <dbReference type="ARBA" id="ARBA00005464"/>
    </source>
</evidence>
<proteinExistence type="inferred from homology"/>
<evidence type="ECO:0000256" key="6">
    <source>
        <dbReference type="ARBA" id="ARBA00023110"/>
    </source>
</evidence>
<keyword evidence="6 11" id="KW-0697">Rotamase</keyword>
<dbReference type="PANTHER" id="PTHR30560">
    <property type="entry name" value="TRIGGER FACTOR CHAPERONE AND PEPTIDYL-PROLYL CIS/TRANS ISOMERASE"/>
    <property type="match status" value="1"/>
</dbReference>
<evidence type="ECO:0000256" key="13">
    <source>
        <dbReference type="RuleBase" id="RU003914"/>
    </source>
</evidence>
<keyword evidence="7 11" id="KW-0143">Chaperone</keyword>
<keyword evidence="17" id="KW-1185">Reference proteome</keyword>
<accession>A0A255FYJ7</accession>
<keyword evidence="11" id="KW-0963">Cytoplasm</keyword>
<dbReference type="Pfam" id="PF05697">
    <property type="entry name" value="Trigger_N"/>
    <property type="match status" value="1"/>
</dbReference>
<gene>
    <name evidence="11" type="primary">tig</name>
    <name evidence="16" type="ORF">CGZ94_19825</name>
</gene>
<dbReference type="Pfam" id="PF00254">
    <property type="entry name" value="FKBP_C"/>
    <property type="match status" value="1"/>
</dbReference>
<dbReference type="EMBL" id="NMVO01000018">
    <property type="protein sequence ID" value="OYO08757.1"/>
    <property type="molecule type" value="Genomic_DNA"/>
</dbReference>
<keyword evidence="5 11" id="KW-0132">Cell division</keyword>
<evidence type="ECO:0000256" key="4">
    <source>
        <dbReference type="ARBA" id="ARBA00016902"/>
    </source>
</evidence>
<name>A0A255FYJ7_9ACTN</name>
<evidence type="ECO:0000256" key="11">
    <source>
        <dbReference type="HAMAP-Rule" id="MF_00303"/>
    </source>
</evidence>
<dbReference type="Pfam" id="PF05698">
    <property type="entry name" value="Trigger_C"/>
    <property type="match status" value="1"/>
</dbReference>
<evidence type="ECO:0000256" key="14">
    <source>
        <dbReference type="SAM" id="MobiDB-lite"/>
    </source>
</evidence>
<feature type="domain" description="PPIase FKBP-type" evidence="15">
    <location>
        <begin position="162"/>
        <end position="215"/>
    </location>
</feature>
<evidence type="ECO:0000313" key="16">
    <source>
        <dbReference type="EMBL" id="OYO08757.1"/>
    </source>
</evidence>
<dbReference type="InterPro" id="IPR008881">
    <property type="entry name" value="Trigger_fac_ribosome-bd_bac"/>
</dbReference>
<evidence type="ECO:0000259" key="15">
    <source>
        <dbReference type="PROSITE" id="PS50059"/>
    </source>
</evidence>
<dbReference type="NCBIfam" id="TIGR00115">
    <property type="entry name" value="tig"/>
    <property type="match status" value="1"/>
</dbReference>
<dbReference type="InterPro" id="IPR008880">
    <property type="entry name" value="Trigger_fac_C"/>
</dbReference>
<evidence type="ECO:0000313" key="17">
    <source>
        <dbReference type="Proteomes" id="UP000215896"/>
    </source>
</evidence>
<dbReference type="SUPFAM" id="SSF109998">
    <property type="entry name" value="Triger factor/SurA peptide-binding domain-like"/>
    <property type="match status" value="1"/>
</dbReference>
<keyword evidence="8 11" id="KW-0413">Isomerase</keyword>
<reference evidence="16 17" key="1">
    <citation type="submission" date="2017-07" db="EMBL/GenBank/DDBJ databases">
        <title>Draft whole genome sequences of clinical Proprionibacteriaceae strains.</title>
        <authorList>
            <person name="Bernier A.-M."/>
            <person name="Bernard K."/>
            <person name="Domingo M.-C."/>
        </authorList>
    </citation>
    <scope>NUCLEOTIDE SEQUENCE [LARGE SCALE GENOMIC DNA]</scope>
    <source>
        <strain evidence="16 17">NML 030167</strain>
    </source>
</reference>